<keyword evidence="2" id="KW-1185">Reference proteome</keyword>
<accession>A0AAE8BYU5</accession>
<protein>
    <submittedName>
        <fullName evidence="1">Uncharacterized protein</fullName>
    </submittedName>
</protein>
<reference evidence="1" key="1">
    <citation type="submission" date="2021-06" db="EMBL/GenBank/DDBJ databases">
        <title>PemIK (PemK/PemI) type II TA system from Klebsiella pneumoniae clinical strains inhibits lytic phage.</title>
        <authorList>
            <person name="Bleriot I.I."/>
            <person name="Blasco L.L."/>
            <person name="Pacios O.O."/>
            <person name="Fernandez-Garcia L.L."/>
            <person name="Ambroa A.A."/>
            <person name="Lopez M.M."/>
            <person name="Gonzalez-Bardanca M.M."/>
            <person name="Fernandez Cuenca F.F."/>
            <person name="Oteo J.J."/>
            <person name="Pascual A.A."/>
            <person name="Martinez-Martinez L.L."/>
            <person name="Domingo-Calap P.P."/>
            <person name="Wood T.K.T.K."/>
            <person name="Tomas M.M."/>
        </authorList>
    </citation>
    <scope>NUCLEOTIDE SEQUENCE</scope>
</reference>
<proteinExistence type="predicted"/>
<name>A0AAE8BYU5_9CAUD</name>
<evidence type="ECO:0000313" key="1">
    <source>
        <dbReference type="EMBL" id="QZE50402.1"/>
    </source>
</evidence>
<dbReference type="EMBL" id="MZ428221">
    <property type="protein sequence ID" value="QZE50402.1"/>
    <property type="molecule type" value="Genomic_DNA"/>
</dbReference>
<evidence type="ECO:0000313" key="2">
    <source>
        <dbReference type="Proteomes" id="UP000828171"/>
    </source>
</evidence>
<sequence>MSQYGVQLINRYNMTVATADDVNYTLASSGQLYQGSFYDLQGAKSLKIDVTGMNAPLLFLVMDNNNKRLSQIPACSSGHRLNAGNEALTKYIQVYKWGNLNFDYVQYYLFDRWIPPERSSYGLQIFDGGGGIIFDGGWNFLKLRDVIWLDPGYPNHINDTSGSNWTMVGNVGSGNLALSMPFAREWTYYDGIYSYRLNECCHTDGAGNLFCSLVKTGDYLDIYPYNDWVHMMKSQIMICDFTGLPQNLNPRPLS</sequence>
<dbReference type="Proteomes" id="UP000828171">
    <property type="component" value="Segment"/>
</dbReference>
<organism evidence="1 2">
    <name type="scientific">Klebsiella phage vB_KpnS-VAC2</name>
    <dbReference type="NCBI Taxonomy" id="2864369"/>
    <lineage>
        <taxon>Viruses</taxon>
        <taxon>Duplodnaviria</taxon>
        <taxon>Heunggongvirae</taxon>
        <taxon>Uroviricota</taxon>
        <taxon>Caudoviricetes</taxon>
        <taxon>Drexlerviridae</taxon>
        <taxon>Webervirus</taxon>
        <taxon>Webervirus VAC2</taxon>
    </lineage>
</organism>